<dbReference type="Gene3D" id="1.20.58.380">
    <property type="entry name" value="Flagellar protein flit"/>
    <property type="match status" value="1"/>
</dbReference>
<evidence type="ECO:0000313" key="7">
    <source>
        <dbReference type="Proteomes" id="UP000077852"/>
    </source>
</evidence>
<dbReference type="GO" id="GO:0044781">
    <property type="term" value="P:bacterial-type flagellum organization"/>
    <property type="evidence" value="ECO:0007669"/>
    <property type="project" value="UniProtKB-KW"/>
</dbReference>
<organism evidence="6 7">
    <name type="scientific">Variovorax paradoxus</name>
    <dbReference type="NCBI Taxonomy" id="34073"/>
    <lineage>
        <taxon>Bacteria</taxon>
        <taxon>Pseudomonadati</taxon>
        <taxon>Pseudomonadota</taxon>
        <taxon>Betaproteobacteria</taxon>
        <taxon>Burkholderiales</taxon>
        <taxon>Comamonadaceae</taxon>
        <taxon>Variovorax</taxon>
    </lineage>
</organism>
<keyword evidence="3" id="KW-1005">Bacterial flagellum biogenesis</keyword>
<dbReference type="EMBL" id="LVHG01000100">
    <property type="protein sequence ID" value="OAK56030.1"/>
    <property type="molecule type" value="Genomic_DNA"/>
</dbReference>
<protein>
    <recommendedName>
        <fullName evidence="5">Flagellar protein FliT</fullName>
    </recommendedName>
</protein>
<dbReference type="Proteomes" id="UP000077852">
    <property type="component" value="Unassembled WGS sequence"/>
</dbReference>
<evidence type="ECO:0000256" key="2">
    <source>
        <dbReference type="ARBA" id="ARBA00022490"/>
    </source>
</evidence>
<dbReference type="AlphaFoldDB" id="A0AA91DIC7"/>
<accession>A0AA91DIC7</accession>
<reference evidence="6 7" key="1">
    <citation type="submission" date="2016-03" db="EMBL/GenBank/DDBJ databases">
        <title>Genome sequence of Variovorax paradoxus KB5.</title>
        <authorList>
            <person name="Jeong H."/>
            <person name="Hong C.E."/>
            <person name="Jo S.H."/>
            <person name="Park J.M."/>
        </authorList>
    </citation>
    <scope>NUCLEOTIDE SEQUENCE [LARGE SCALE GENOMIC DNA]</scope>
    <source>
        <strain evidence="6 7">KB5</strain>
    </source>
</reference>
<comment type="subcellular location">
    <subcellularLocation>
        <location evidence="1">Cytoplasm</location>
        <location evidence="1">Cytosol</location>
    </subcellularLocation>
</comment>
<sequence>MVVRSEIVHCYEELASSVSLMLELARDKDWGRLPELEARCSAIVDRLKVIEPIGTLEAVEVERVLYLLDRIRAEQTEVSELIKPQLDELISRMGYLSQQKNLGRAYGLTH</sequence>
<evidence type="ECO:0000256" key="5">
    <source>
        <dbReference type="ARBA" id="ARBA00093797"/>
    </source>
</evidence>
<keyword evidence="4" id="KW-0143">Chaperone</keyword>
<dbReference type="InterPro" id="IPR008622">
    <property type="entry name" value="FliT"/>
</dbReference>
<comment type="caution">
    <text evidence="6">The sequence shown here is derived from an EMBL/GenBank/DDBJ whole genome shotgun (WGS) entry which is preliminary data.</text>
</comment>
<evidence type="ECO:0000256" key="4">
    <source>
        <dbReference type="ARBA" id="ARBA00023186"/>
    </source>
</evidence>
<evidence type="ECO:0000256" key="1">
    <source>
        <dbReference type="ARBA" id="ARBA00004514"/>
    </source>
</evidence>
<evidence type="ECO:0000313" key="6">
    <source>
        <dbReference type="EMBL" id="OAK56030.1"/>
    </source>
</evidence>
<keyword evidence="2" id="KW-0963">Cytoplasm</keyword>
<dbReference type="Pfam" id="PF05400">
    <property type="entry name" value="FliT"/>
    <property type="match status" value="1"/>
</dbReference>
<evidence type="ECO:0000256" key="3">
    <source>
        <dbReference type="ARBA" id="ARBA00022795"/>
    </source>
</evidence>
<gene>
    <name evidence="6" type="ORF">A3K87_31040</name>
</gene>
<proteinExistence type="predicted"/>
<name>A0AA91DIC7_VARPD</name>